<reference evidence="1 2" key="1">
    <citation type="journal article" date="2018" name="Nat. Genet.">
        <title>The Rosa genome provides new insights in the design of modern roses.</title>
        <authorList>
            <person name="Bendahmane M."/>
        </authorList>
    </citation>
    <scope>NUCLEOTIDE SEQUENCE [LARGE SCALE GENOMIC DNA]</scope>
    <source>
        <strain evidence="2">cv. Old Blush</strain>
    </source>
</reference>
<name>A0A2P6RCH1_ROSCH</name>
<keyword evidence="2" id="KW-1185">Reference proteome</keyword>
<sequence length="62" mass="7198">MKETNSFSGCRCNINLCSHVDFVSIPFKNRFLCSCSHDFKTKQKSLNKCSIFNCFQFFISLC</sequence>
<evidence type="ECO:0000313" key="2">
    <source>
        <dbReference type="Proteomes" id="UP000238479"/>
    </source>
</evidence>
<organism evidence="1 2">
    <name type="scientific">Rosa chinensis</name>
    <name type="common">China rose</name>
    <dbReference type="NCBI Taxonomy" id="74649"/>
    <lineage>
        <taxon>Eukaryota</taxon>
        <taxon>Viridiplantae</taxon>
        <taxon>Streptophyta</taxon>
        <taxon>Embryophyta</taxon>
        <taxon>Tracheophyta</taxon>
        <taxon>Spermatophyta</taxon>
        <taxon>Magnoliopsida</taxon>
        <taxon>eudicotyledons</taxon>
        <taxon>Gunneridae</taxon>
        <taxon>Pentapetalae</taxon>
        <taxon>rosids</taxon>
        <taxon>fabids</taxon>
        <taxon>Rosales</taxon>
        <taxon>Rosaceae</taxon>
        <taxon>Rosoideae</taxon>
        <taxon>Rosoideae incertae sedis</taxon>
        <taxon>Rosa</taxon>
    </lineage>
</organism>
<comment type="caution">
    <text evidence="1">The sequence shown here is derived from an EMBL/GenBank/DDBJ whole genome shotgun (WGS) entry which is preliminary data.</text>
</comment>
<dbReference type="Proteomes" id="UP000238479">
    <property type="component" value="Chromosome 3"/>
</dbReference>
<dbReference type="AlphaFoldDB" id="A0A2P6RCH1"/>
<dbReference type="Gramene" id="PRQ44110">
    <property type="protein sequence ID" value="PRQ44110"/>
    <property type="gene ID" value="RchiOBHm_Chr3g0475601"/>
</dbReference>
<protein>
    <submittedName>
        <fullName evidence="1">Uncharacterized protein</fullName>
    </submittedName>
</protein>
<accession>A0A2P6RCH1</accession>
<evidence type="ECO:0000313" key="1">
    <source>
        <dbReference type="EMBL" id="PRQ44110.1"/>
    </source>
</evidence>
<gene>
    <name evidence="1" type="ORF">RchiOBHm_Chr3g0475601</name>
</gene>
<proteinExistence type="predicted"/>
<dbReference type="EMBL" id="PDCK01000041">
    <property type="protein sequence ID" value="PRQ44110.1"/>
    <property type="molecule type" value="Genomic_DNA"/>
</dbReference>